<evidence type="ECO:0000256" key="8">
    <source>
        <dbReference type="ARBA" id="ARBA00023136"/>
    </source>
</evidence>
<dbReference type="InterPro" id="IPR029044">
    <property type="entry name" value="Nucleotide-diphossugar_trans"/>
</dbReference>
<dbReference type="PANTHER" id="PTHR10896">
    <property type="entry name" value="GALACTOSYLGALACTOSYLXYLOSYLPROTEIN 3-BETA-GLUCURONOSYLTRANSFERASE BETA-1,3-GLUCURONYLTRANSFERASE"/>
    <property type="match status" value="1"/>
</dbReference>
<evidence type="ECO:0000256" key="3">
    <source>
        <dbReference type="ARBA" id="ARBA00012641"/>
    </source>
</evidence>
<comment type="catalytic activity">
    <reaction evidence="10 11">
        <text>3-O-(beta-D-galactosyl-(1-&gt;3)-beta-D-galactosyl-(1-&gt;4)-beta-D-xylosyl)-L-seryl-[protein] + UDP-alpha-D-glucuronate = 3-O-(beta-D-GlcA-(1-&gt;3)-beta-D-Gal-(1-&gt;3)-beta-D-Gal-(1-&gt;4)-beta-D-Xyl)-L-seryl-[protein] + UDP + H(+)</text>
        <dbReference type="Rhea" id="RHEA:24168"/>
        <dbReference type="Rhea" id="RHEA-COMP:12571"/>
        <dbReference type="Rhea" id="RHEA-COMP:12573"/>
        <dbReference type="ChEBI" id="CHEBI:15378"/>
        <dbReference type="ChEBI" id="CHEBI:58052"/>
        <dbReference type="ChEBI" id="CHEBI:58223"/>
        <dbReference type="ChEBI" id="CHEBI:132090"/>
        <dbReference type="ChEBI" id="CHEBI:132093"/>
        <dbReference type="EC" id="2.4.1.135"/>
    </reaction>
</comment>
<keyword evidence="5" id="KW-0812">Transmembrane</keyword>
<evidence type="ECO:0000256" key="4">
    <source>
        <dbReference type="ARBA" id="ARBA00022679"/>
    </source>
</evidence>
<dbReference type="EC" id="2.4.1.135" evidence="3 11"/>
<comment type="pathway">
    <text evidence="11">Protein modification; protein glycosylation.</text>
</comment>
<comment type="subcellular location">
    <subcellularLocation>
        <location evidence="11">Golgi apparatus membrane</location>
        <topology evidence="11">Single-pass type II membrane protein</topology>
    </subcellularLocation>
    <subcellularLocation>
        <location evidence="1">Membrane</location>
        <topology evidence="1">Single-pass type II membrane protein</topology>
    </subcellularLocation>
</comment>
<protein>
    <recommendedName>
        <fullName evidence="3 11">Galactosylgalactosylxylosylprotein 3-beta-glucuronosyltransferase</fullName>
        <ecNumber evidence="3 11">2.4.1.135</ecNumber>
    </recommendedName>
</protein>
<keyword evidence="8" id="KW-0472">Membrane</keyword>
<dbReference type="Proteomes" id="UP000695022">
    <property type="component" value="Unplaced"/>
</dbReference>
<evidence type="ECO:0000256" key="7">
    <source>
        <dbReference type="ARBA" id="ARBA00022989"/>
    </source>
</evidence>
<comment type="cofactor">
    <cofactor evidence="11">
        <name>Mn(2+)</name>
        <dbReference type="ChEBI" id="CHEBI:29035"/>
    </cofactor>
</comment>
<keyword evidence="7" id="KW-1133">Transmembrane helix</keyword>
<keyword evidence="11" id="KW-0464">Manganese</keyword>
<dbReference type="InterPro" id="IPR005027">
    <property type="entry name" value="Glyco_trans_43"/>
</dbReference>
<evidence type="ECO:0000313" key="12">
    <source>
        <dbReference type="Proteomes" id="UP000695022"/>
    </source>
</evidence>
<dbReference type="Gene3D" id="3.90.550.10">
    <property type="entry name" value="Spore Coat Polysaccharide Biosynthesis Protein SpsA, Chain A"/>
    <property type="match status" value="1"/>
</dbReference>
<sequence length="349" mass="39940">MKFVIWDPGQTKSSELQSECNEAAWLQKGRSLKEKEARLHQLISKLSSMYPQHTEFLKYLHRSDGDESVPTIYVITPTYWRPVQEAELTRLSHTFQLVPKLHWIVIEDSNTTTKLVGDLLRRSLLTYTRLHVATPQAYKLPANPKLSWVHPRGVLQRNLGLQWLRTNLDAEKQKGVVYFADDDNTYDQALFEEMRSTKTVSVWPVGLVGGLLVEGPLVEGGKVVSWNSVWKRHRPFPIDMAGFAINLRLLLNHPNVAFKLKAEIGYQESLLLKEIVTISELEPRADNCSKVLVWHTRTEAPKLDQENNGSYIFQPNLPCFKKWSVREGVEVGIVQINSVTVSFVFLPVL</sequence>
<dbReference type="SUPFAM" id="SSF53448">
    <property type="entry name" value="Nucleotide-diphospho-sugar transferases"/>
    <property type="match status" value="1"/>
</dbReference>
<evidence type="ECO:0000256" key="1">
    <source>
        <dbReference type="ARBA" id="ARBA00004606"/>
    </source>
</evidence>
<evidence type="ECO:0000256" key="6">
    <source>
        <dbReference type="ARBA" id="ARBA00022968"/>
    </source>
</evidence>
<organism evidence="12 13">
    <name type="scientific">Priapulus caudatus</name>
    <name type="common">Priapulid worm</name>
    <dbReference type="NCBI Taxonomy" id="37621"/>
    <lineage>
        <taxon>Eukaryota</taxon>
        <taxon>Metazoa</taxon>
        <taxon>Ecdysozoa</taxon>
        <taxon>Scalidophora</taxon>
        <taxon>Priapulida</taxon>
        <taxon>Priapulimorpha</taxon>
        <taxon>Priapulimorphida</taxon>
        <taxon>Priapulidae</taxon>
        <taxon>Priapulus</taxon>
    </lineage>
</organism>
<proteinExistence type="inferred from homology"/>
<evidence type="ECO:0000256" key="5">
    <source>
        <dbReference type="ARBA" id="ARBA00022692"/>
    </source>
</evidence>
<dbReference type="PANTHER" id="PTHR10896:SF65">
    <property type="entry name" value="GALACTOSYLGALACTOSYLXYLOSYLPROTEIN 3-BETA-GLUCURONOSYLTRANSFERASE 3"/>
    <property type="match status" value="1"/>
</dbReference>
<keyword evidence="11" id="KW-0479">Metal-binding</keyword>
<evidence type="ECO:0000256" key="10">
    <source>
        <dbReference type="ARBA" id="ARBA00047979"/>
    </source>
</evidence>
<keyword evidence="12" id="KW-1185">Reference proteome</keyword>
<keyword evidence="6 11" id="KW-0735">Signal-anchor</keyword>
<reference evidence="13" key="1">
    <citation type="submission" date="2025-08" db="UniProtKB">
        <authorList>
            <consortium name="RefSeq"/>
        </authorList>
    </citation>
    <scope>IDENTIFICATION</scope>
</reference>
<accession>A0ABM1EI34</accession>
<dbReference type="CDD" id="cd00218">
    <property type="entry name" value="GlcAT-I"/>
    <property type="match status" value="1"/>
</dbReference>
<comment type="similarity">
    <text evidence="2 11">Belongs to the glycosyltransferase 43 family.</text>
</comment>
<dbReference type="Pfam" id="PF03360">
    <property type="entry name" value="Glyco_transf_43"/>
    <property type="match status" value="1"/>
</dbReference>
<gene>
    <name evidence="13" type="primary">LOC106812484</name>
</gene>
<keyword evidence="9" id="KW-0325">Glycoprotein</keyword>
<dbReference type="RefSeq" id="XP_014671855.1">
    <property type="nucleotide sequence ID" value="XM_014816369.1"/>
</dbReference>
<evidence type="ECO:0000256" key="2">
    <source>
        <dbReference type="ARBA" id="ARBA00007706"/>
    </source>
</evidence>
<evidence type="ECO:0000256" key="9">
    <source>
        <dbReference type="ARBA" id="ARBA00023180"/>
    </source>
</evidence>
<evidence type="ECO:0000313" key="13">
    <source>
        <dbReference type="RefSeq" id="XP_014671855.1"/>
    </source>
</evidence>
<name>A0ABM1EI34_PRICU</name>
<dbReference type="GeneID" id="106812484"/>
<keyword evidence="4 11" id="KW-0808">Transferase</keyword>
<keyword evidence="11" id="KW-0333">Golgi apparatus</keyword>
<evidence type="ECO:0000256" key="11">
    <source>
        <dbReference type="RuleBase" id="RU363127"/>
    </source>
</evidence>